<evidence type="ECO:0000256" key="7">
    <source>
        <dbReference type="SAM" id="Phobius"/>
    </source>
</evidence>
<dbReference type="PANTHER" id="PTHR21624">
    <property type="entry name" value="STEROL DESATURASE-RELATED PROTEIN"/>
    <property type="match status" value="1"/>
</dbReference>
<dbReference type="eggNOG" id="COG3000">
    <property type="taxonomic scope" value="Bacteria"/>
</dbReference>
<dbReference type="EMBL" id="CP003470">
    <property type="protein sequence ID" value="AGG90737.1"/>
    <property type="molecule type" value="Genomic_DNA"/>
</dbReference>
<evidence type="ECO:0000259" key="8">
    <source>
        <dbReference type="Pfam" id="PF04116"/>
    </source>
</evidence>
<reference evidence="9 10" key="1">
    <citation type="submission" date="2012-04" db="EMBL/GenBank/DDBJ databases">
        <title>Complete genome of Rhodanobacter sp. 2APBS1.</title>
        <authorList>
            <consortium name="US DOE Joint Genome Institute"/>
            <person name="Huntemann M."/>
            <person name="Wei C.-L."/>
            <person name="Han J."/>
            <person name="Detter J.C."/>
            <person name="Han C."/>
            <person name="Tapia R."/>
            <person name="Munk A.C.C."/>
            <person name="Chen A."/>
            <person name="Krypides N."/>
            <person name="Mavromatis K."/>
            <person name="Markowitz V."/>
            <person name="Szeto E."/>
            <person name="Ivanova N."/>
            <person name="Mikhailova N."/>
            <person name="Ovchinnikova G."/>
            <person name="Pagani I."/>
            <person name="Pati A."/>
            <person name="Goodwin L."/>
            <person name="Peters L."/>
            <person name="Pitluck S."/>
            <person name="Woyke T."/>
            <person name="Prakash O."/>
            <person name="Elkins J."/>
            <person name="Brown S."/>
            <person name="Palumbo A."/>
            <person name="Hemme C."/>
            <person name="Zhou J."/>
            <person name="Watson D."/>
            <person name="Jardine P."/>
            <person name="Kostka J."/>
            <person name="Green S."/>
        </authorList>
    </citation>
    <scope>NUCLEOTIDE SEQUENCE [LARGE SCALE GENOMIC DNA]</scope>
    <source>
        <strain evidence="9 10">2APBS1</strain>
    </source>
</reference>
<organism evidence="9 10">
    <name type="scientific">Rhodanobacter denitrificans</name>
    <dbReference type="NCBI Taxonomy" id="666685"/>
    <lineage>
        <taxon>Bacteria</taxon>
        <taxon>Pseudomonadati</taxon>
        <taxon>Pseudomonadota</taxon>
        <taxon>Gammaproteobacteria</taxon>
        <taxon>Lysobacterales</taxon>
        <taxon>Rhodanobacteraceae</taxon>
        <taxon>Rhodanobacter</taxon>
    </lineage>
</organism>
<evidence type="ECO:0000256" key="4">
    <source>
        <dbReference type="ARBA" id="ARBA00023002"/>
    </source>
</evidence>
<dbReference type="STRING" id="666685.R2APBS1_3677"/>
<keyword evidence="6 7" id="KW-0472">Membrane</keyword>
<evidence type="ECO:0000256" key="5">
    <source>
        <dbReference type="ARBA" id="ARBA00023098"/>
    </source>
</evidence>
<keyword evidence="10" id="KW-1185">Reference proteome</keyword>
<dbReference type="GO" id="GO:0012505">
    <property type="term" value="C:endomembrane system"/>
    <property type="evidence" value="ECO:0007669"/>
    <property type="project" value="UniProtKB-SubCell"/>
</dbReference>
<evidence type="ECO:0000256" key="6">
    <source>
        <dbReference type="ARBA" id="ARBA00023136"/>
    </source>
</evidence>
<dbReference type="GO" id="GO:0005506">
    <property type="term" value="F:iron ion binding"/>
    <property type="evidence" value="ECO:0007669"/>
    <property type="project" value="InterPro"/>
</dbReference>
<name>M4NKY2_9GAMM</name>
<sequence length="372" mass="41710" precursor="true">MFDLPSWWAHLVSWLSGHAVVPLLDALHLDGLSGNPDDIAASLLIAALQLGIIGLIFRPLESWFPAERWSDRRLTRVDRNYTLLMLLGIFPLFTYLVLMPFSHLLGGGGEAVDPGTGSALALTHWVPWFNRHPYMLFAVYYVIYDFTYYWMHRTQHAIPWWWALHSMHHSTRQMSCWTNDRGSLVDGFIQSMILATVGLAIGVDPDEFAWLMLLGELVQNFSHTNVRLGFGRVFDRVFVAPKFHRLHHMLVDPERPTLHNCNYGQVLSVWDVLFGTALYGEPPRPTGVGDPIVDADNDYGLVGLHWAALKRFWVAVRQPAGWRPGEVAFGADYTPIPVDQLDLHALARHASAVAPDADAPASDSAMVESAPG</sequence>
<dbReference type="GO" id="GO:0008610">
    <property type="term" value="P:lipid biosynthetic process"/>
    <property type="evidence" value="ECO:0007669"/>
    <property type="project" value="InterPro"/>
</dbReference>
<feature type="transmembrane region" description="Helical" evidence="7">
    <location>
        <begin position="7"/>
        <end position="27"/>
    </location>
</feature>
<dbReference type="KEGG" id="rhd:R2APBS1_3677"/>
<dbReference type="OrthoDB" id="9770329at2"/>
<dbReference type="GO" id="GO:0050479">
    <property type="term" value="F:glyceryl-ether monooxygenase activity"/>
    <property type="evidence" value="ECO:0007669"/>
    <property type="project" value="TreeGrafter"/>
</dbReference>
<gene>
    <name evidence="9" type="ORF">R2APBS1_3677</name>
</gene>
<dbReference type="Proteomes" id="UP000011859">
    <property type="component" value="Chromosome"/>
</dbReference>
<evidence type="ECO:0000256" key="1">
    <source>
        <dbReference type="ARBA" id="ARBA00004127"/>
    </source>
</evidence>
<accession>M4NKY2</accession>
<proteinExistence type="predicted"/>
<keyword evidence="2 7" id="KW-0812">Transmembrane</keyword>
<feature type="transmembrane region" description="Helical" evidence="7">
    <location>
        <begin position="134"/>
        <end position="151"/>
    </location>
</feature>
<evidence type="ECO:0000256" key="3">
    <source>
        <dbReference type="ARBA" id="ARBA00022989"/>
    </source>
</evidence>
<dbReference type="InterPro" id="IPR006694">
    <property type="entry name" value="Fatty_acid_hydroxylase"/>
</dbReference>
<dbReference type="Pfam" id="PF04116">
    <property type="entry name" value="FA_hydroxylase"/>
    <property type="match status" value="1"/>
</dbReference>
<evidence type="ECO:0000313" key="9">
    <source>
        <dbReference type="EMBL" id="AGG90737.1"/>
    </source>
</evidence>
<dbReference type="PANTHER" id="PTHR21624:SF1">
    <property type="entry name" value="ALKYLGLYCEROL MONOOXYGENASE"/>
    <property type="match status" value="1"/>
</dbReference>
<dbReference type="GO" id="GO:0016020">
    <property type="term" value="C:membrane"/>
    <property type="evidence" value="ECO:0007669"/>
    <property type="project" value="GOC"/>
</dbReference>
<dbReference type="RefSeq" id="WP_015448998.1">
    <property type="nucleotide sequence ID" value="NC_020541.1"/>
</dbReference>
<feature type="transmembrane region" description="Helical" evidence="7">
    <location>
        <begin position="81"/>
        <end position="101"/>
    </location>
</feature>
<evidence type="ECO:0000256" key="2">
    <source>
        <dbReference type="ARBA" id="ARBA00022692"/>
    </source>
</evidence>
<keyword evidence="4" id="KW-0560">Oxidoreductase</keyword>
<keyword evidence="5" id="KW-0443">Lipid metabolism</keyword>
<dbReference type="HOGENOM" id="CLU_857763_0_0_6"/>
<protein>
    <submittedName>
        <fullName evidence="9">Sterol desaturase</fullName>
    </submittedName>
</protein>
<comment type="subcellular location">
    <subcellularLocation>
        <location evidence="1">Endomembrane system</location>
        <topology evidence="1">Multi-pass membrane protein</topology>
    </subcellularLocation>
</comment>
<dbReference type="InterPro" id="IPR051689">
    <property type="entry name" value="Sterol_desaturase/TMEM195"/>
</dbReference>
<keyword evidence="3 7" id="KW-1133">Transmembrane helix</keyword>
<feature type="transmembrane region" description="Helical" evidence="7">
    <location>
        <begin position="39"/>
        <end position="60"/>
    </location>
</feature>
<feature type="domain" description="Fatty acid hydroxylase" evidence="8">
    <location>
        <begin position="137"/>
        <end position="276"/>
    </location>
</feature>
<dbReference type="AlphaFoldDB" id="M4NKY2"/>
<evidence type="ECO:0000313" key="10">
    <source>
        <dbReference type="Proteomes" id="UP000011859"/>
    </source>
</evidence>
<dbReference type="GO" id="GO:0006643">
    <property type="term" value="P:membrane lipid metabolic process"/>
    <property type="evidence" value="ECO:0007669"/>
    <property type="project" value="TreeGrafter"/>
</dbReference>